<protein>
    <submittedName>
        <fullName evidence="1">Uncharacterized protein</fullName>
    </submittedName>
</protein>
<dbReference type="AlphaFoldDB" id="A0A8J8T433"/>
<gene>
    <name evidence="1" type="ORF">FGO68_gene7154</name>
</gene>
<evidence type="ECO:0000313" key="1">
    <source>
        <dbReference type="EMBL" id="TNV80811.1"/>
    </source>
</evidence>
<proteinExistence type="predicted"/>
<dbReference type="EMBL" id="RRYP01007003">
    <property type="protein sequence ID" value="TNV80811.1"/>
    <property type="molecule type" value="Genomic_DNA"/>
</dbReference>
<sequence>MEQLQSSCEDSRISQLMSFSLSEATRIYSYHREFHFAHDTKFATQAEIEILYRKLIHELESNRNTQLSVLSKFEEQQAAIKQIYSEQKVKNGVLLNGLWTQEQSLYACDLIEQEESVKALIQSPLEEGSIRNVLADKTSLIKKLRIEISNISKQINKKEYFELKSLITPSQILASSAQLIDLCLVPEDSVYDRLIAKNNQKIINNKEHWKDFKAAYFKENTQNLLMDSIENVGSQCEQGINGIPGDYWKAFKQMELIVKNPQNKQPLNYGTASKEQELIGKFLNVSLMFMDIIKLQITHKLLSTALENIRKNINASQTLKQFLEKVIE</sequence>
<evidence type="ECO:0000313" key="2">
    <source>
        <dbReference type="Proteomes" id="UP000785679"/>
    </source>
</evidence>
<comment type="caution">
    <text evidence="1">The sequence shown here is derived from an EMBL/GenBank/DDBJ whole genome shotgun (WGS) entry which is preliminary data.</text>
</comment>
<reference evidence="1" key="1">
    <citation type="submission" date="2019-06" db="EMBL/GenBank/DDBJ databases">
        <authorList>
            <person name="Zheng W."/>
        </authorList>
    </citation>
    <scope>NUCLEOTIDE SEQUENCE</scope>
    <source>
        <strain evidence="1">QDHG01</strain>
    </source>
</reference>
<organism evidence="1 2">
    <name type="scientific">Halteria grandinella</name>
    <dbReference type="NCBI Taxonomy" id="5974"/>
    <lineage>
        <taxon>Eukaryota</taxon>
        <taxon>Sar</taxon>
        <taxon>Alveolata</taxon>
        <taxon>Ciliophora</taxon>
        <taxon>Intramacronucleata</taxon>
        <taxon>Spirotrichea</taxon>
        <taxon>Stichotrichia</taxon>
        <taxon>Sporadotrichida</taxon>
        <taxon>Halteriidae</taxon>
        <taxon>Halteria</taxon>
    </lineage>
</organism>
<dbReference type="Proteomes" id="UP000785679">
    <property type="component" value="Unassembled WGS sequence"/>
</dbReference>
<name>A0A8J8T433_HALGN</name>
<accession>A0A8J8T433</accession>
<keyword evidence="2" id="KW-1185">Reference proteome</keyword>